<dbReference type="Gene3D" id="3.40.190.10">
    <property type="entry name" value="Periplasmic binding protein-like II"/>
    <property type="match status" value="1"/>
</dbReference>
<keyword evidence="1" id="KW-1003">Cell membrane</keyword>
<feature type="chain" id="PRO_5038486522" description="ABC transporter substrate-binding protein" evidence="7">
    <location>
        <begin position="25"/>
        <end position="456"/>
    </location>
</feature>
<evidence type="ECO:0000256" key="3">
    <source>
        <dbReference type="ARBA" id="ARBA00023136"/>
    </source>
</evidence>
<dbReference type="PROSITE" id="PS51257">
    <property type="entry name" value="PROKAR_LIPOPROTEIN"/>
    <property type="match status" value="1"/>
</dbReference>
<evidence type="ECO:0008006" key="10">
    <source>
        <dbReference type="Google" id="ProtNLM"/>
    </source>
</evidence>
<dbReference type="Pfam" id="PF01547">
    <property type="entry name" value="SBP_bac_1"/>
    <property type="match status" value="1"/>
</dbReference>
<gene>
    <name evidence="8" type="ORF">Gferi_06855</name>
</gene>
<keyword evidence="2 7" id="KW-0732">Signal</keyword>
<dbReference type="AlphaFoldDB" id="A0A1D8GEI4"/>
<accession>A0A1D8GEI4</accession>
<organism evidence="8 9">
    <name type="scientific">Geosporobacter ferrireducens</name>
    <dbReference type="NCBI Taxonomy" id="1424294"/>
    <lineage>
        <taxon>Bacteria</taxon>
        <taxon>Bacillati</taxon>
        <taxon>Bacillota</taxon>
        <taxon>Clostridia</taxon>
        <taxon>Peptostreptococcales</taxon>
        <taxon>Thermotaleaceae</taxon>
        <taxon>Geosporobacter</taxon>
    </lineage>
</organism>
<proteinExistence type="predicted"/>
<dbReference type="RefSeq" id="WP_069974879.1">
    <property type="nucleotide sequence ID" value="NZ_CP017269.1"/>
</dbReference>
<dbReference type="OrthoDB" id="55273at2"/>
<keyword evidence="4" id="KW-0564">Palmitate</keyword>
<dbReference type="KEGG" id="gfe:Gferi_06855"/>
<keyword evidence="5" id="KW-0449">Lipoprotein</keyword>
<evidence type="ECO:0000256" key="7">
    <source>
        <dbReference type="SAM" id="SignalP"/>
    </source>
</evidence>
<dbReference type="Proteomes" id="UP000095743">
    <property type="component" value="Chromosome"/>
</dbReference>
<feature type="region of interest" description="Disordered" evidence="6">
    <location>
        <begin position="30"/>
        <end position="52"/>
    </location>
</feature>
<feature type="signal peptide" evidence="7">
    <location>
        <begin position="1"/>
        <end position="24"/>
    </location>
</feature>
<dbReference type="SUPFAM" id="SSF53850">
    <property type="entry name" value="Periplasmic binding protein-like II"/>
    <property type="match status" value="1"/>
</dbReference>
<dbReference type="PANTHER" id="PTHR43649:SF33">
    <property type="entry name" value="POLYGALACTURONAN_RHAMNOGALACTURONAN-BINDING PROTEIN YTCQ"/>
    <property type="match status" value="1"/>
</dbReference>
<keyword evidence="9" id="KW-1185">Reference proteome</keyword>
<dbReference type="EMBL" id="CP017269">
    <property type="protein sequence ID" value="AOT69313.1"/>
    <property type="molecule type" value="Genomic_DNA"/>
</dbReference>
<sequence>MKKMHLRKALALVMCAIFMVSLFTGCTSQTPEPAAGNPQQESPQSEVAPAEKKPEDFTGELTFWHFNKDEGPKLAEAFMTRYPNVKVNVQITSDTDLAYQNKVTSAIRAGSGMPDVLAAENAFVKRFVNLPGGFENISAAPYHAEEFVSANIPYTVDIGRDNEGNMKALSWQACPGGVGYKRDMALKYLGTDDPAEIAAMLSTPEKIVETARKLKEASKGKAKLFVGTEDLYKIYVGGARTQPWVKDNKLIIDPKMLEYIDIAKTMRSEGLEGGIRQWTPPWSAAIADDIHMCYAIPTWGIQWIVAVNDEKNAQAGRWAVATPMPYYEGGTWAGISQQSKNKELAWEFVKFLATDKDHLKAWAIETGDFVNHVEVIDELKNDSSFINKTVNQNTYEVYGPMVEKVNGNLITQYDDQMRKSFQDIMQTYLAGKINKDEFIQQFKEKVKSDLPDLIVE</sequence>
<evidence type="ECO:0000313" key="9">
    <source>
        <dbReference type="Proteomes" id="UP000095743"/>
    </source>
</evidence>
<dbReference type="PANTHER" id="PTHR43649">
    <property type="entry name" value="ARABINOSE-BINDING PROTEIN-RELATED"/>
    <property type="match status" value="1"/>
</dbReference>
<evidence type="ECO:0000256" key="2">
    <source>
        <dbReference type="ARBA" id="ARBA00022729"/>
    </source>
</evidence>
<feature type="compositionally biased region" description="Polar residues" evidence="6">
    <location>
        <begin position="30"/>
        <end position="45"/>
    </location>
</feature>
<dbReference type="InterPro" id="IPR050490">
    <property type="entry name" value="Bact_solute-bd_prot1"/>
</dbReference>
<evidence type="ECO:0000256" key="5">
    <source>
        <dbReference type="ARBA" id="ARBA00023288"/>
    </source>
</evidence>
<dbReference type="InterPro" id="IPR006059">
    <property type="entry name" value="SBP"/>
</dbReference>
<protein>
    <recommendedName>
        <fullName evidence="10">ABC transporter substrate-binding protein</fullName>
    </recommendedName>
</protein>
<dbReference type="STRING" id="1424294.Gferi_06855"/>
<reference evidence="8 9" key="1">
    <citation type="submission" date="2016-09" db="EMBL/GenBank/DDBJ databases">
        <title>Genomic analysis reveals versatility of anaerobic energy metabolism of Geosporobacter ferrireducens IRF9 of phylum Firmicutes.</title>
        <authorList>
            <person name="Kim S.-J."/>
        </authorList>
    </citation>
    <scope>NUCLEOTIDE SEQUENCE [LARGE SCALE GENOMIC DNA]</scope>
    <source>
        <strain evidence="8 9">IRF9</strain>
    </source>
</reference>
<evidence type="ECO:0000256" key="6">
    <source>
        <dbReference type="SAM" id="MobiDB-lite"/>
    </source>
</evidence>
<name>A0A1D8GEI4_9FIRM</name>
<keyword evidence="3" id="KW-0472">Membrane</keyword>
<evidence type="ECO:0000256" key="1">
    <source>
        <dbReference type="ARBA" id="ARBA00022475"/>
    </source>
</evidence>
<evidence type="ECO:0000256" key="4">
    <source>
        <dbReference type="ARBA" id="ARBA00023139"/>
    </source>
</evidence>
<evidence type="ECO:0000313" key="8">
    <source>
        <dbReference type="EMBL" id="AOT69313.1"/>
    </source>
</evidence>